<dbReference type="Proteomes" id="UP000185744">
    <property type="component" value="Unassembled WGS sequence"/>
</dbReference>
<protein>
    <submittedName>
        <fullName evidence="1">Uncharacterized protein</fullName>
    </submittedName>
</protein>
<proteinExistence type="predicted"/>
<gene>
    <name evidence="1" type="ORF">BTN85_0226</name>
</gene>
<dbReference type="EMBL" id="MSDW01000001">
    <property type="protein sequence ID" value="OKY77757.1"/>
    <property type="molecule type" value="Genomic_DNA"/>
</dbReference>
<keyword evidence="2" id="KW-1185">Reference proteome</keyword>
<organism evidence="1 2">
    <name type="scientific">Methanohalarchaeum thermophilum</name>
    <dbReference type="NCBI Taxonomy" id="1903181"/>
    <lineage>
        <taxon>Archaea</taxon>
        <taxon>Methanobacteriati</taxon>
        <taxon>Methanobacteriota</taxon>
        <taxon>Methanonatronarchaeia</taxon>
        <taxon>Methanonatronarchaeales</taxon>
        <taxon>Methanonatronarchaeaceae</taxon>
        <taxon>Candidatus Methanohalarchaeum</taxon>
    </lineage>
</organism>
<name>A0A1Q6DTT6_METT1</name>
<dbReference type="InParanoid" id="A0A1Q6DTT6"/>
<evidence type="ECO:0000313" key="2">
    <source>
        <dbReference type="Proteomes" id="UP000185744"/>
    </source>
</evidence>
<sequence length="213" mass="23683">MVSDGDIEFDVTGIDKTETSLKLKPGSDNIDVTGVMLEYLDDERIQILSFNSSEVNLETTRLGYNATDDQYYYYNGAYNFSQFSGFNVSSDNCYNVTVTADVWKHTASGNHKVWLFEPINVGDYTKMVDVTPDQNNFVVTTVNNNDDFISDSNVINPEKDIIKIILNLNAIKQGNLLLNGEDATITFIPPVGSEATESVIVLSTLLDMYITAL</sequence>
<evidence type="ECO:0000313" key="1">
    <source>
        <dbReference type="EMBL" id="OKY77757.1"/>
    </source>
</evidence>
<dbReference type="AlphaFoldDB" id="A0A1Q6DTT6"/>
<dbReference type="STRING" id="1903181.BTN85_0226"/>
<reference evidence="1" key="1">
    <citation type="submission" date="2016-12" db="EMBL/GenBank/DDBJ databases">
        <title>Discovery of methanogenic haloarchaea.</title>
        <authorList>
            <person name="Sorokin D.Y."/>
            <person name="Makarova K.S."/>
            <person name="Abbas B."/>
            <person name="Ferrer M."/>
            <person name="Golyshin P.N."/>
        </authorList>
    </citation>
    <scope>NUCLEOTIDE SEQUENCE [LARGE SCALE GENOMIC DNA]</scope>
    <source>
        <strain evidence="1">HMET1</strain>
    </source>
</reference>
<accession>A0A1Q6DTT6</accession>
<comment type="caution">
    <text evidence="1">The sequence shown here is derived from an EMBL/GenBank/DDBJ whole genome shotgun (WGS) entry which is preliminary data.</text>
</comment>